<comment type="caution">
    <text evidence="2">The sequence shown here is derived from an EMBL/GenBank/DDBJ whole genome shotgun (WGS) entry which is preliminary data.</text>
</comment>
<dbReference type="GO" id="GO:0006203">
    <property type="term" value="P:dGTP catabolic process"/>
    <property type="evidence" value="ECO:0007669"/>
    <property type="project" value="TreeGrafter"/>
</dbReference>
<dbReference type="CDD" id="cd00077">
    <property type="entry name" value="HDc"/>
    <property type="match status" value="1"/>
</dbReference>
<dbReference type="InterPro" id="IPR006674">
    <property type="entry name" value="HD_domain"/>
</dbReference>
<dbReference type="GO" id="GO:0008832">
    <property type="term" value="F:dGTPase activity"/>
    <property type="evidence" value="ECO:0007669"/>
    <property type="project" value="TreeGrafter"/>
</dbReference>
<dbReference type="Pfam" id="PF01966">
    <property type="entry name" value="HD"/>
    <property type="match status" value="1"/>
</dbReference>
<dbReference type="EMBL" id="JALAQA010000001">
    <property type="protein sequence ID" value="MCY8508359.1"/>
    <property type="molecule type" value="Genomic_DNA"/>
</dbReference>
<proteinExistence type="predicted"/>
<dbReference type="Gene3D" id="1.10.3210.10">
    <property type="entry name" value="Hypothetical protein af1432"/>
    <property type="match status" value="1"/>
</dbReference>
<reference evidence="2" key="1">
    <citation type="submission" date="2022-02" db="EMBL/GenBank/DDBJ databases">
        <title>Crop Bioprotection Bacillus Genome Sequencing.</title>
        <authorList>
            <person name="Dunlap C."/>
        </authorList>
    </citation>
    <scope>NUCLEOTIDE SEQUENCE</scope>
    <source>
        <strain evidence="2">CK3O2B-54A</strain>
    </source>
</reference>
<dbReference type="SMART" id="SM00471">
    <property type="entry name" value="HDc"/>
    <property type="match status" value="1"/>
</dbReference>
<dbReference type="PROSITE" id="PS51831">
    <property type="entry name" value="HD"/>
    <property type="match status" value="1"/>
</dbReference>
<evidence type="ECO:0000313" key="3">
    <source>
        <dbReference type="Proteomes" id="UP001075387"/>
    </source>
</evidence>
<dbReference type="PANTHER" id="PTHR11373:SF41">
    <property type="entry name" value="METAL-DEPENDENT PHOSPHOHYDROLASE"/>
    <property type="match status" value="1"/>
</dbReference>
<feature type="domain" description="HD" evidence="1">
    <location>
        <begin position="49"/>
        <end position="151"/>
    </location>
</feature>
<sequence>MEINDVLYGRHQIDGVLEELIKSAPVQRLKGVYQGGASFLVNPKWNVTRYEHSIGVMLLIKRLGGTIEEQIAGLLHDVSHTAFSHVIDFVFENEAEDYHENIFQQVIDQSEIPGILKKHGYDADDLLLNDTRWTLLEQPAPELCADRIDYTLRDMYQYRQITLREAETFLDHLVVRNGRVFPDGIETAEWFVRVYYKEVIDFFMNPVNVYGYEYLAQTLKAALKHNVIAAEDLLKTDQEVLGILHSSENDEVLRLLEKIHPHILVKEDDIHYDFHRKTKMRLIDPSIFFHNEWITSSSVSEHIRKMGEAAYRKAKKGVYVKVIEN</sequence>
<accession>A0AAP3FVW3</accession>
<dbReference type="PANTHER" id="PTHR11373">
    <property type="entry name" value="DEOXYNUCLEOSIDE TRIPHOSPHATE TRIPHOSPHOHYDROLASE"/>
    <property type="match status" value="1"/>
</dbReference>
<dbReference type="SUPFAM" id="SSF109604">
    <property type="entry name" value="HD-domain/PDEase-like"/>
    <property type="match status" value="1"/>
</dbReference>
<name>A0AAP3FVW3_BACMO</name>
<dbReference type="InterPro" id="IPR003607">
    <property type="entry name" value="HD/PDEase_dom"/>
</dbReference>
<dbReference type="RefSeq" id="WP_268444502.1">
    <property type="nucleotide sequence ID" value="NZ_JALAQA010000001.1"/>
</dbReference>
<dbReference type="FunFam" id="1.10.3210.10:FF:000026">
    <property type="entry name" value="Metal-dependent phosphohydrolase"/>
    <property type="match status" value="1"/>
</dbReference>
<dbReference type="Proteomes" id="UP001075387">
    <property type="component" value="Unassembled WGS sequence"/>
</dbReference>
<dbReference type="AlphaFoldDB" id="A0AAP3FVW3"/>
<evidence type="ECO:0000313" key="2">
    <source>
        <dbReference type="EMBL" id="MCY8508359.1"/>
    </source>
</evidence>
<protein>
    <submittedName>
        <fullName evidence="2">HD domain-containing protein</fullName>
    </submittedName>
</protein>
<gene>
    <name evidence="2" type="ORF">MOD07_02125</name>
</gene>
<dbReference type="InterPro" id="IPR050135">
    <property type="entry name" value="dGTPase-like"/>
</dbReference>
<organism evidence="2 3">
    <name type="scientific">Bacillus mojavensis</name>
    <dbReference type="NCBI Taxonomy" id="72360"/>
    <lineage>
        <taxon>Bacteria</taxon>
        <taxon>Bacillati</taxon>
        <taxon>Bacillota</taxon>
        <taxon>Bacilli</taxon>
        <taxon>Bacillales</taxon>
        <taxon>Bacillaceae</taxon>
        <taxon>Bacillus</taxon>
    </lineage>
</organism>
<evidence type="ECO:0000259" key="1">
    <source>
        <dbReference type="PROSITE" id="PS51831"/>
    </source>
</evidence>